<evidence type="ECO:0000256" key="2">
    <source>
        <dbReference type="PROSITE-ProRule" id="PRU00192"/>
    </source>
</evidence>
<evidence type="ECO:0000256" key="3">
    <source>
        <dbReference type="SAM" id="MobiDB-lite"/>
    </source>
</evidence>
<proteinExistence type="predicted"/>
<dbReference type="Proteomes" id="UP001211907">
    <property type="component" value="Unassembled WGS sequence"/>
</dbReference>
<dbReference type="SUPFAM" id="SSF50044">
    <property type="entry name" value="SH3-domain"/>
    <property type="match status" value="1"/>
</dbReference>
<feature type="domain" description="SH3" evidence="5">
    <location>
        <begin position="307"/>
        <end position="370"/>
    </location>
</feature>
<keyword evidence="4" id="KW-1133">Transmembrane helix</keyword>
<name>A0AAD5SXV4_9FUNG</name>
<feature type="compositionally biased region" description="Low complexity" evidence="3">
    <location>
        <begin position="181"/>
        <end position="217"/>
    </location>
</feature>
<sequence>MPPSPIFDKNDGLNAAAEPYPGFKPLESIIGLIIPSTTAEETATDSVDPNTHYLQVSAIIGVVAVVIVGSALLFIKLSASPPPPPKPKLSQTAINKERMEQAKKNYHQYVQEQNEIRKSAAKIALPPLVFQASNQACVNPPPLLALNNKIKRLYDEDSSGGGPAKPDIYYNSQPRQDEKTSNNGSSSNNFGSLTTGSGNRITRSSPNLNNSSKKPSSLLRHCLTSSLSTFDKNDGITKTVAIPPTPPREENKPPKIPDRASSAPNVKQQQKQQPQILSSSQDDELNNSVVSTGARTSRTSVSDTNSSVVLRYKVEKPWTPQKPDELVLRVGDVAHVVRVFNDAWCEGFIETFDGDVEGFFPRDCLCELPLSLWELQVSNNTVAVDSDGKKE</sequence>
<organism evidence="6 7">
    <name type="scientific">Physocladia obscura</name>
    <dbReference type="NCBI Taxonomy" id="109957"/>
    <lineage>
        <taxon>Eukaryota</taxon>
        <taxon>Fungi</taxon>
        <taxon>Fungi incertae sedis</taxon>
        <taxon>Chytridiomycota</taxon>
        <taxon>Chytridiomycota incertae sedis</taxon>
        <taxon>Chytridiomycetes</taxon>
        <taxon>Chytridiales</taxon>
        <taxon>Chytriomycetaceae</taxon>
        <taxon>Physocladia</taxon>
    </lineage>
</organism>
<evidence type="ECO:0000256" key="4">
    <source>
        <dbReference type="SAM" id="Phobius"/>
    </source>
</evidence>
<feature type="compositionally biased region" description="Basic and acidic residues" evidence="3">
    <location>
        <begin position="247"/>
        <end position="258"/>
    </location>
</feature>
<evidence type="ECO:0000259" key="5">
    <source>
        <dbReference type="PROSITE" id="PS50002"/>
    </source>
</evidence>
<dbReference type="EMBL" id="JADGJH010002368">
    <property type="protein sequence ID" value="KAJ3099119.1"/>
    <property type="molecule type" value="Genomic_DNA"/>
</dbReference>
<dbReference type="Gene3D" id="2.30.30.40">
    <property type="entry name" value="SH3 Domains"/>
    <property type="match status" value="1"/>
</dbReference>
<dbReference type="InterPro" id="IPR036028">
    <property type="entry name" value="SH3-like_dom_sf"/>
</dbReference>
<evidence type="ECO:0000313" key="7">
    <source>
        <dbReference type="Proteomes" id="UP001211907"/>
    </source>
</evidence>
<evidence type="ECO:0000313" key="6">
    <source>
        <dbReference type="EMBL" id="KAJ3099119.1"/>
    </source>
</evidence>
<feature type="compositionally biased region" description="Low complexity" evidence="3">
    <location>
        <begin position="268"/>
        <end position="280"/>
    </location>
</feature>
<evidence type="ECO:0000256" key="1">
    <source>
        <dbReference type="ARBA" id="ARBA00022443"/>
    </source>
</evidence>
<comment type="caution">
    <text evidence="6">The sequence shown here is derived from an EMBL/GenBank/DDBJ whole genome shotgun (WGS) entry which is preliminary data.</text>
</comment>
<dbReference type="SMART" id="SM00326">
    <property type="entry name" value="SH3"/>
    <property type="match status" value="1"/>
</dbReference>
<dbReference type="PROSITE" id="PS50002">
    <property type="entry name" value="SH3"/>
    <property type="match status" value="1"/>
</dbReference>
<keyword evidence="4" id="KW-0472">Membrane</keyword>
<feature type="compositionally biased region" description="Polar residues" evidence="3">
    <location>
        <begin position="286"/>
        <end position="302"/>
    </location>
</feature>
<accession>A0AAD5SXV4</accession>
<feature type="transmembrane region" description="Helical" evidence="4">
    <location>
        <begin position="53"/>
        <end position="75"/>
    </location>
</feature>
<keyword evidence="7" id="KW-1185">Reference proteome</keyword>
<dbReference type="InterPro" id="IPR001452">
    <property type="entry name" value="SH3_domain"/>
</dbReference>
<feature type="region of interest" description="Disordered" evidence="3">
    <location>
        <begin position="234"/>
        <end position="302"/>
    </location>
</feature>
<keyword evidence="1 2" id="KW-0728">SH3 domain</keyword>
<feature type="region of interest" description="Disordered" evidence="3">
    <location>
        <begin position="155"/>
        <end position="217"/>
    </location>
</feature>
<reference evidence="6" key="1">
    <citation type="submission" date="2020-05" db="EMBL/GenBank/DDBJ databases">
        <title>Phylogenomic resolution of chytrid fungi.</title>
        <authorList>
            <person name="Stajich J.E."/>
            <person name="Amses K."/>
            <person name="Simmons R."/>
            <person name="Seto K."/>
            <person name="Myers J."/>
            <person name="Bonds A."/>
            <person name="Quandt C.A."/>
            <person name="Barry K."/>
            <person name="Liu P."/>
            <person name="Grigoriev I."/>
            <person name="Longcore J.E."/>
            <person name="James T.Y."/>
        </authorList>
    </citation>
    <scope>NUCLEOTIDE SEQUENCE</scope>
    <source>
        <strain evidence="6">JEL0513</strain>
    </source>
</reference>
<gene>
    <name evidence="6" type="ORF">HK100_004950</name>
</gene>
<keyword evidence="4" id="KW-0812">Transmembrane</keyword>
<protein>
    <recommendedName>
        <fullName evidence="5">SH3 domain-containing protein</fullName>
    </recommendedName>
</protein>
<dbReference type="AlphaFoldDB" id="A0AAD5SXV4"/>
<dbReference type="Pfam" id="PF07653">
    <property type="entry name" value="SH3_2"/>
    <property type="match status" value="1"/>
</dbReference>